<keyword evidence="3" id="KW-1185">Reference proteome</keyword>
<feature type="compositionally biased region" description="Gly residues" evidence="1">
    <location>
        <begin position="274"/>
        <end position="283"/>
    </location>
</feature>
<feature type="compositionally biased region" description="Polar residues" evidence="1">
    <location>
        <begin position="287"/>
        <end position="303"/>
    </location>
</feature>
<name>A0AAW0EVA8_9TRYP</name>
<feature type="compositionally biased region" description="Acidic residues" evidence="1">
    <location>
        <begin position="213"/>
        <end position="228"/>
    </location>
</feature>
<feature type="compositionally biased region" description="Low complexity" evidence="1">
    <location>
        <begin position="81"/>
        <end position="90"/>
    </location>
</feature>
<feature type="compositionally biased region" description="Polar residues" evidence="1">
    <location>
        <begin position="234"/>
        <end position="244"/>
    </location>
</feature>
<evidence type="ECO:0000256" key="1">
    <source>
        <dbReference type="SAM" id="MobiDB-lite"/>
    </source>
</evidence>
<reference evidence="2 3" key="1">
    <citation type="journal article" date="2021" name="MBio">
        <title>A New Model Trypanosomatid, Novymonas esmeraldas: Genomic Perception of Its 'Candidatus Pandoraea novymonadis' Endosymbiont.</title>
        <authorList>
            <person name="Zakharova A."/>
            <person name="Saura A."/>
            <person name="Butenko A."/>
            <person name="Podesvova L."/>
            <person name="Warmusova S."/>
            <person name="Kostygov A.Y."/>
            <person name="Nenarokova A."/>
            <person name="Lukes J."/>
            <person name="Opperdoes F.R."/>
            <person name="Yurchenko V."/>
        </authorList>
    </citation>
    <scope>NUCLEOTIDE SEQUENCE [LARGE SCALE GENOMIC DNA]</scope>
    <source>
        <strain evidence="2 3">E262AT.01</strain>
    </source>
</reference>
<evidence type="ECO:0000313" key="2">
    <source>
        <dbReference type="EMBL" id="KAK7197052.1"/>
    </source>
</evidence>
<feature type="compositionally biased region" description="Low complexity" evidence="1">
    <location>
        <begin position="558"/>
        <end position="570"/>
    </location>
</feature>
<feature type="region of interest" description="Disordered" evidence="1">
    <location>
        <begin position="519"/>
        <end position="602"/>
    </location>
</feature>
<feature type="compositionally biased region" description="Acidic residues" evidence="1">
    <location>
        <begin position="576"/>
        <end position="588"/>
    </location>
</feature>
<sequence length="602" mass="64214">MSGSHQFYTVTGRALPLPPKRTPSRQSSVLRLPTRRAEEVRSTTVRTNSPGRLETPRGGEFSAMSTTQQRASQLVVYHASRTTTPPRLTPSNSQRSSKAASHRQAATPTPPPDAQQPLQEPTEMEFDATNSSYPTSHRTSAVNDAAPTHPSSEHQAEVGGDATPPRSSRSAVAPARGSSSDSSPCLNRAKPHAEPEKTAAAAAVTTSRTTMSAEEEAEEEEEEEEETFPAETIEMSSARRSYNPAQDRHHAAPSRSRGVPAAPSVEPHAAGRAGNDGGSGRGSGSRHNTATSQDPSASETSSYRRGRHSIRSPPARYADPHHGSLHSNSYSAALPPPPAVVDRHLTHEYSQHKLEARRASRPPASATADTSHQPMSLSTHAVAVVAAPPPPRYSTRSPRPGEDLLEMNVPIADRVRDAATSPLAHRAASAGAGVGAVEGTELLASLPRLQGRHGDDGADRSYRTVVRFIEYQPEEERPGLEAMLADYAGHEDALCGALGEAYGDDFELMKAAFNRGPSVPLLADRSPARESATPSRQRRPASLSHPSVGSESAHRAQQHAPAAQQHPQQRGGSSEDPQDWQELDEDDYTTSASLPGEPVAAL</sequence>
<protein>
    <submittedName>
        <fullName evidence="2">Uncharacterized protein</fullName>
    </submittedName>
</protein>
<feature type="compositionally biased region" description="Polar residues" evidence="1">
    <location>
        <begin position="128"/>
        <end position="142"/>
    </location>
</feature>
<comment type="caution">
    <text evidence="2">The sequence shown here is derived from an EMBL/GenBank/DDBJ whole genome shotgun (WGS) entry which is preliminary data.</text>
</comment>
<accession>A0AAW0EVA8</accession>
<evidence type="ECO:0000313" key="3">
    <source>
        <dbReference type="Proteomes" id="UP001430356"/>
    </source>
</evidence>
<dbReference type="Proteomes" id="UP001430356">
    <property type="component" value="Unassembled WGS sequence"/>
</dbReference>
<dbReference type="EMBL" id="JAECZO010000093">
    <property type="protein sequence ID" value="KAK7197052.1"/>
    <property type="molecule type" value="Genomic_DNA"/>
</dbReference>
<dbReference type="AlphaFoldDB" id="A0AAW0EVA8"/>
<gene>
    <name evidence="2" type="ORF">NESM_000649100</name>
</gene>
<feature type="compositionally biased region" description="Low complexity" evidence="1">
    <location>
        <begin position="198"/>
        <end position="212"/>
    </location>
</feature>
<feature type="compositionally biased region" description="Basic and acidic residues" evidence="1">
    <location>
        <begin position="341"/>
        <end position="358"/>
    </location>
</feature>
<feature type="compositionally biased region" description="Polar residues" evidence="1">
    <location>
        <begin position="63"/>
        <end position="72"/>
    </location>
</feature>
<organism evidence="2 3">
    <name type="scientific">Novymonas esmeraldas</name>
    <dbReference type="NCBI Taxonomy" id="1808958"/>
    <lineage>
        <taxon>Eukaryota</taxon>
        <taxon>Discoba</taxon>
        <taxon>Euglenozoa</taxon>
        <taxon>Kinetoplastea</taxon>
        <taxon>Metakinetoplastina</taxon>
        <taxon>Trypanosomatida</taxon>
        <taxon>Trypanosomatidae</taxon>
        <taxon>Novymonas</taxon>
    </lineage>
</organism>
<feature type="compositionally biased region" description="Low complexity" evidence="1">
    <location>
        <begin position="361"/>
        <end position="371"/>
    </location>
</feature>
<proteinExistence type="predicted"/>
<feature type="region of interest" description="Disordered" evidence="1">
    <location>
        <begin position="1"/>
        <end position="375"/>
    </location>
</feature>